<keyword evidence="3 9" id="KW-0436">Ligase</keyword>
<protein>
    <recommendedName>
        <fullName evidence="9">Leucine--tRNA ligase</fullName>
        <ecNumber evidence="9">6.1.1.4</ecNumber>
    </recommendedName>
    <alternativeName>
        <fullName evidence="9">Leucyl-tRNA synthetase</fullName>
        <shortName evidence="9">LeuRS</shortName>
    </alternativeName>
</protein>
<evidence type="ECO:0000259" key="15">
    <source>
        <dbReference type="Pfam" id="PF13603"/>
    </source>
</evidence>
<dbReference type="PANTHER" id="PTHR43740:SF2">
    <property type="entry name" value="LEUCINE--TRNA LIGASE, MITOCHONDRIAL"/>
    <property type="match status" value="1"/>
</dbReference>
<dbReference type="InterPro" id="IPR013155">
    <property type="entry name" value="M/V/L/I-tRNA-synth_anticd-bd"/>
</dbReference>
<dbReference type="GO" id="GO:0006429">
    <property type="term" value="P:leucyl-tRNA aminoacylation"/>
    <property type="evidence" value="ECO:0007669"/>
    <property type="project" value="UniProtKB-UniRule"/>
</dbReference>
<feature type="domain" description="Leucyl-tRNA synthetase editing" evidence="15">
    <location>
        <begin position="264"/>
        <end position="444"/>
    </location>
</feature>
<dbReference type="InterPro" id="IPR015413">
    <property type="entry name" value="Methionyl/Leucyl_tRNA_Synth"/>
</dbReference>
<dbReference type="InterPro" id="IPR002300">
    <property type="entry name" value="aa-tRNA-synth_Ia"/>
</dbReference>
<dbReference type="SUPFAM" id="SSF52374">
    <property type="entry name" value="Nucleotidylyl transferase"/>
    <property type="match status" value="1"/>
</dbReference>
<dbReference type="InterPro" id="IPR009008">
    <property type="entry name" value="Val/Leu/Ile-tRNA-synth_edit"/>
</dbReference>
<dbReference type="GO" id="GO:0005829">
    <property type="term" value="C:cytosol"/>
    <property type="evidence" value="ECO:0007669"/>
    <property type="project" value="TreeGrafter"/>
</dbReference>
<dbReference type="Proteomes" id="UP000186030">
    <property type="component" value="Unassembled WGS sequence"/>
</dbReference>
<dbReference type="EC" id="6.1.1.4" evidence="9"/>
<dbReference type="Gene3D" id="1.10.730.10">
    <property type="entry name" value="Isoleucyl-tRNA Synthetase, Domain 1"/>
    <property type="match status" value="1"/>
</dbReference>
<dbReference type="InterPro" id="IPR002302">
    <property type="entry name" value="Leu-tRNA-ligase"/>
</dbReference>
<organism evidence="16 17">
    <name type="scientific">Geobacillus proteiniphilus</name>
    <dbReference type="NCBI Taxonomy" id="860353"/>
    <lineage>
        <taxon>Bacteria</taxon>
        <taxon>Bacillati</taxon>
        <taxon>Bacillota</taxon>
        <taxon>Bacilli</taxon>
        <taxon>Bacillales</taxon>
        <taxon>Anoxybacillaceae</taxon>
        <taxon>Geobacillus</taxon>
    </lineage>
</organism>
<dbReference type="Gene3D" id="3.40.50.620">
    <property type="entry name" value="HUPs"/>
    <property type="match status" value="2"/>
</dbReference>
<dbReference type="Pfam" id="PF08264">
    <property type="entry name" value="Anticodon_1"/>
    <property type="match status" value="1"/>
</dbReference>
<evidence type="ECO:0000256" key="3">
    <source>
        <dbReference type="ARBA" id="ARBA00022598"/>
    </source>
</evidence>
<keyword evidence="2 9" id="KW-0963">Cytoplasm</keyword>
<keyword evidence="11" id="KW-0812">Transmembrane</keyword>
<gene>
    <name evidence="9" type="primary">leuS</name>
    <name evidence="16" type="ORF">BRO54_2567</name>
</gene>
<dbReference type="GO" id="GO:0005524">
    <property type="term" value="F:ATP binding"/>
    <property type="evidence" value="ECO:0007669"/>
    <property type="project" value="UniProtKB-UniRule"/>
</dbReference>
<name>A0A1Q5SV45_9BACL</name>
<evidence type="ECO:0000256" key="11">
    <source>
        <dbReference type="SAM" id="Phobius"/>
    </source>
</evidence>
<comment type="subcellular location">
    <subcellularLocation>
        <location evidence="9">Cytoplasm</location>
    </subcellularLocation>
</comment>
<evidence type="ECO:0000259" key="14">
    <source>
        <dbReference type="Pfam" id="PF09334"/>
    </source>
</evidence>
<dbReference type="InterPro" id="IPR025709">
    <property type="entry name" value="Leu_tRNA-synth_edit"/>
</dbReference>
<evidence type="ECO:0000256" key="6">
    <source>
        <dbReference type="ARBA" id="ARBA00022917"/>
    </source>
</evidence>
<dbReference type="GO" id="GO:0004823">
    <property type="term" value="F:leucine-tRNA ligase activity"/>
    <property type="evidence" value="ECO:0007669"/>
    <property type="project" value="UniProtKB-UniRule"/>
</dbReference>
<dbReference type="FunFam" id="3.40.50.620:FF:000056">
    <property type="entry name" value="Leucine--tRNA ligase"/>
    <property type="match status" value="1"/>
</dbReference>
<dbReference type="SUPFAM" id="SSF50677">
    <property type="entry name" value="ValRS/IleRS/LeuRS editing domain"/>
    <property type="match status" value="1"/>
</dbReference>
<evidence type="ECO:0000256" key="7">
    <source>
        <dbReference type="ARBA" id="ARBA00023146"/>
    </source>
</evidence>
<keyword evidence="11" id="KW-1133">Transmembrane helix</keyword>
<evidence type="ECO:0000259" key="13">
    <source>
        <dbReference type="Pfam" id="PF08264"/>
    </source>
</evidence>
<evidence type="ECO:0000256" key="9">
    <source>
        <dbReference type="HAMAP-Rule" id="MF_00049"/>
    </source>
</evidence>
<comment type="catalytic activity">
    <reaction evidence="8 9">
        <text>tRNA(Leu) + L-leucine + ATP = L-leucyl-tRNA(Leu) + AMP + diphosphate</text>
        <dbReference type="Rhea" id="RHEA:11688"/>
        <dbReference type="Rhea" id="RHEA-COMP:9613"/>
        <dbReference type="Rhea" id="RHEA-COMP:9622"/>
        <dbReference type="ChEBI" id="CHEBI:30616"/>
        <dbReference type="ChEBI" id="CHEBI:33019"/>
        <dbReference type="ChEBI" id="CHEBI:57427"/>
        <dbReference type="ChEBI" id="CHEBI:78442"/>
        <dbReference type="ChEBI" id="CHEBI:78494"/>
        <dbReference type="ChEBI" id="CHEBI:456215"/>
        <dbReference type="EC" id="6.1.1.4"/>
    </reaction>
</comment>
<accession>A0A1Q5SV45</accession>
<dbReference type="Gene3D" id="3.10.20.590">
    <property type="match status" value="1"/>
</dbReference>
<feature type="domain" description="Aminoacyl-tRNA synthetase class Ia" evidence="12">
    <location>
        <begin position="456"/>
        <end position="649"/>
    </location>
</feature>
<dbReference type="FunFam" id="1.10.730.10:FF:000011">
    <property type="entry name" value="Leucine--tRNA ligase chloroplastic/mitochondrial"/>
    <property type="match status" value="1"/>
</dbReference>
<dbReference type="CDD" id="cd00812">
    <property type="entry name" value="LeuRS_core"/>
    <property type="match status" value="1"/>
</dbReference>
<evidence type="ECO:0000313" key="17">
    <source>
        <dbReference type="Proteomes" id="UP000186030"/>
    </source>
</evidence>
<feature type="transmembrane region" description="Helical" evidence="11">
    <location>
        <begin position="20"/>
        <end position="37"/>
    </location>
</feature>
<dbReference type="FunFam" id="3.10.20.590:FF:000001">
    <property type="entry name" value="Leucine--tRNA ligase"/>
    <property type="match status" value="1"/>
</dbReference>
<dbReference type="InterPro" id="IPR009080">
    <property type="entry name" value="tRNAsynth_Ia_anticodon-bd"/>
</dbReference>
<proteinExistence type="inferred from homology"/>
<feature type="binding site" evidence="9">
    <location>
        <position position="624"/>
    </location>
    <ligand>
        <name>ATP</name>
        <dbReference type="ChEBI" id="CHEBI:30616"/>
    </ligand>
</feature>
<feature type="short sequence motif" description="'KMSKS' region" evidence="9">
    <location>
        <begin position="621"/>
        <end position="625"/>
    </location>
</feature>
<reference evidence="17" key="2">
    <citation type="submission" date="2017-01" db="EMBL/GenBank/DDBJ databases">
        <title>Genome sequencing and annotation of Geobacillus sp. 1017, a Hydrocarbon-Oxidizing Thermophilic Bacterium Isolated from a Heavy Oil Reservoir (China).</title>
        <authorList>
            <person name="Kadnikov V.V."/>
            <person name="Mardanov A.V."/>
            <person name="Poltaraus A.B."/>
            <person name="Sokolova D.S."/>
            <person name="Semenova E.M."/>
            <person name="Ravin N.V."/>
            <person name="Tourova T.P."/>
            <person name="Nazina T.N."/>
        </authorList>
    </citation>
    <scope>NUCLEOTIDE SEQUENCE [LARGE SCALE GENOMIC DNA]</scope>
    <source>
        <strain evidence="17">1017</strain>
    </source>
</reference>
<evidence type="ECO:0000259" key="12">
    <source>
        <dbReference type="Pfam" id="PF00133"/>
    </source>
</evidence>
<dbReference type="Pfam" id="PF09334">
    <property type="entry name" value="tRNA-synt_1g"/>
    <property type="match status" value="1"/>
</dbReference>
<evidence type="ECO:0000256" key="2">
    <source>
        <dbReference type="ARBA" id="ARBA00022490"/>
    </source>
</evidence>
<dbReference type="SUPFAM" id="SSF47323">
    <property type="entry name" value="Anticodon-binding domain of a subclass of class I aminoacyl-tRNA synthetases"/>
    <property type="match status" value="1"/>
</dbReference>
<dbReference type="PANTHER" id="PTHR43740">
    <property type="entry name" value="LEUCYL-TRNA SYNTHETASE"/>
    <property type="match status" value="1"/>
</dbReference>
<sequence>MRRLARQKGWYRGKRASRPFAWGWGVFLYIFSSMMQVELDRRSAAMSFNHREIEKKWQDYWEKNKTFRTPDDDDKPKFYVLDMFPYPSGAGLHVGHPEGYTATDILARMKRMQGYNVLHPMGWDAFGLPAEQYALDTGNDPAEFTQKNIDNFRRQIKSLGFSYDWDREINTTDPNYYKWTQWIFLKLYEKGLAYMDEVPVNWCPALGTVLANEEVINGRSERGGHPVIRKPMRQWMLRITAYADRLLEDLEELDWPESIKEMQRNWIGRSEGAEIEFAVDGHDETFTVFTTRPDTLFGATYTVLAPEHPLVEKITTPEQKPAVDAYLKEIQSKSDLERTDLAKEKTGVFTGAYAIHPVTGDRLPIWIADYVLMSYGTGAIMAVPAHDERDYEFAKKFHLPMKEVVAGGNIEKEAYTGDGEHINSEFLNGLNKQEAIEKMIAWLEEHGKGRKKVSYRLRDWLFSRQRYWGEPIPIIHWEDGTMTPVPEEELPLVLPKTDEIRPSGTGESPLANIEEWVNVVDPKTGKKGRRETNTMPQWAGSCWYYLRYIDPHNDKQLADPEKLKKWLPVDVYIGGAEHAVLHLLYARFWHKFLYDLGIVPTKEPFQKLFNQGMILGENNEKMSKSKGNVVNPDDIIESHGADTLRLYEMFMGPLEASIAWSTKGLDGARRFLDRVWRLFVTENGELNPNIVDEPANDTLERVYHQTVKKVTEDYEALRFNTAISQLMVFINEAYKAEQMKKEYMEGFVKLLSPVCPHIGEELWQKLGHTDTIAYEPWPTYDETKLVEDVVEIVVQINGKVRSRLHVPVDLPKEALEERALADEKIKEQLEGKTVRKVIAVPGKLVNIVAN</sequence>
<comment type="caution">
    <text evidence="16">The sequence shown here is derived from an EMBL/GenBank/DDBJ whole genome shotgun (WGS) entry which is preliminary data.</text>
</comment>
<evidence type="ECO:0000256" key="5">
    <source>
        <dbReference type="ARBA" id="ARBA00022840"/>
    </source>
</evidence>
<dbReference type="PROSITE" id="PS00178">
    <property type="entry name" value="AA_TRNA_LIGASE_I"/>
    <property type="match status" value="1"/>
</dbReference>
<dbReference type="Pfam" id="PF13603">
    <property type="entry name" value="tRNA-synt_1_2"/>
    <property type="match status" value="1"/>
</dbReference>
<dbReference type="AlphaFoldDB" id="A0A1Q5SV45"/>
<evidence type="ECO:0000256" key="10">
    <source>
        <dbReference type="RuleBase" id="RU363035"/>
    </source>
</evidence>
<evidence type="ECO:0000256" key="4">
    <source>
        <dbReference type="ARBA" id="ARBA00022741"/>
    </source>
</evidence>
<comment type="caution">
    <text evidence="9">Lacks conserved residue(s) required for the propagation of feature annotation.</text>
</comment>
<dbReference type="EMBL" id="MQMG01000035">
    <property type="protein sequence ID" value="OKO91822.1"/>
    <property type="molecule type" value="Genomic_DNA"/>
</dbReference>
<dbReference type="InterPro" id="IPR001412">
    <property type="entry name" value="aa-tRNA-synth_I_CS"/>
</dbReference>
<evidence type="ECO:0000256" key="1">
    <source>
        <dbReference type="ARBA" id="ARBA00005594"/>
    </source>
</evidence>
<keyword evidence="6 9" id="KW-0648">Protein biosynthesis</keyword>
<keyword evidence="5 9" id="KW-0067">ATP-binding</keyword>
<evidence type="ECO:0000313" key="16">
    <source>
        <dbReference type="EMBL" id="OKO91822.1"/>
    </source>
</evidence>
<dbReference type="GO" id="GO:0002161">
    <property type="term" value="F:aminoacyl-tRNA deacylase activity"/>
    <property type="evidence" value="ECO:0007669"/>
    <property type="project" value="InterPro"/>
</dbReference>
<dbReference type="InterPro" id="IPR014729">
    <property type="entry name" value="Rossmann-like_a/b/a_fold"/>
</dbReference>
<dbReference type="FunFam" id="1.10.730.10:FF:000012">
    <property type="entry name" value="Leucine--tRNA ligase"/>
    <property type="match status" value="1"/>
</dbReference>
<keyword evidence="7 9" id="KW-0030">Aminoacyl-tRNA synthetase</keyword>
<evidence type="ECO:0000256" key="8">
    <source>
        <dbReference type="ARBA" id="ARBA00047469"/>
    </source>
</evidence>
<keyword evidence="11" id="KW-0472">Membrane</keyword>
<dbReference type="HAMAP" id="MF_00049_B">
    <property type="entry name" value="Leu_tRNA_synth_B"/>
    <property type="match status" value="1"/>
</dbReference>
<comment type="similarity">
    <text evidence="1 9 10">Belongs to the class-I aminoacyl-tRNA synthetase family.</text>
</comment>
<keyword evidence="4 9" id="KW-0547">Nucleotide-binding</keyword>
<dbReference type="FunFam" id="3.40.50.620:FF:000077">
    <property type="entry name" value="Leucine--tRNA ligase"/>
    <property type="match status" value="1"/>
</dbReference>
<dbReference type="FunFam" id="3.90.740.10:FF:000017">
    <property type="entry name" value="Leucine--tRNA ligase"/>
    <property type="match status" value="1"/>
</dbReference>
<dbReference type="NCBIfam" id="TIGR00396">
    <property type="entry name" value="leuS_bact"/>
    <property type="match status" value="1"/>
</dbReference>
<dbReference type="CDD" id="cd07958">
    <property type="entry name" value="Anticodon_Ia_Leu_BEm"/>
    <property type="match status" value="1"/>
</dbReference>
<feature type="domain" description="Methionyl/Leucyl tRNA synthetase" evidence="14">
    <location>
        <begin position="83"/>
        <end position="215"/>
    </location>
</feature>
<reference evidence="16 17" key="1">
    <citation type="submission" date="2016-11" db="EMBL/GenBank/DDBJ databases">
        <authorList>
            <person name="Kadnikov V."/>
            <person name="Nazina T."/>
        </authorList>
    </citation>
    <scope>NUCLEOTIDE SEQUENCE [LARGE SCALE GENOMIC DNA]</scope>
    <source>
        <strain evidence="16 17">1017</strain>
    </source>
</reference>
<dbReference type="Pfam" id="PF00133">
    <property type="entry name" value="tRNA-synt_1"/>
    <property type="match status" value="1"/>
</dbReference>
<dbReference type="PRINTS" id="PR00985">
    <property type="entry name" value="TRNASYNTHLEU"/>
</dbReference>
<feature type="domain" description="Methionyl/Valyl/Leucyl/Isoleucyl-tRNA synthetase anticodon-binding" evidence="13">
    <location>
        <begin position="700"/>
        <end position="814"/>
    </location>
</feature>